<dbReference type="PANTHER" id="PTHR34980">
    <property type="entry name" value="INNER MEMBRANE PROTEIN-RELATED-RELATED"/>
    <property type="match status" value="1"/>
</dbReference>
<organism evidence="2 3">
    <name type="scientific">Gilvimarinus algae</name>
    <dbReference type="NCBI Taxonomy" id="3058037"/>
    <lineage>
        <taxon>Bacteria</taxon>
        <taxon>Pseudomonadati</taxon>
        <taxon>Pseudomonadota</taxon>
        <taxon>Gammaproteobacteria</taxon>
        <taxon>Cellvibrionales</taxon>
        <taxon>Cellvibrionaceae</taxon>
        <taxon>Gilvimarinus</taxon>
    </lineage>
</organism>
<evidence type="ECO:0000313" key="3">
    <source>
        <dbReference type="Proteomes" id="UP001168380"/>
    </source>
</evidence>
<feature type="transmembrane region" description="Helical" evidence="1">
    <location>
        <begin position="46"/>
        <end position="66"/>
    </location>
</feature>
<dbReference type="PANTHER" id="PTHR34980:SF2">
    <property type="entry name" value="INNER MEMBRANE PROTEIN YHAH-RELATED"/>
    <property type="match status" value="1"/>
</dbReference>
<sequence>MEHYIQAFKQFTDFEGRWTRTQYWMFFLINLLIAIAVGVVDAMLGLGVLGTLYSLIVLIPSIAAAVRRLHDSGRSGWWVLIGLIPVLGFIVLIVLLAQPSK</sequence>
<keyword evidence="1" id="KW-0472">Membrane</keyword>
<keyword evidence="1" id="KW-1133">Transmembrane helix</keyword>
<evidence type="ECO:0000256" key="1">
    <source>
        <dbReference type="SAM" id="Phobius"/>
    </source>
</evidence>
<dbReference type="EMBL" id="JAULRT010000060">
    <property type="protein sequence ID" value="MDO3383364.1"/>
    <property type="molecule type" value="Genomic_DNA"/>
</dbReference>
<name>A0ABT8TIQ2_9GAMM</name>
<keyword evidence="3" id="KW-1185">Reference proteome</keyword>
<keyword evidence="1" id="KW-0812">Transmembrane</keyword>
<dbReference type="InterPro" id="IPR008523">
    <property type="entry name" value="DUF805"/>
</dbReference>
<reference evidence="2" key="1">
    <citation type="submission" date="2023-07" db="EMBL/GenBank/DDBJ databases">
        <title>Gilvimarinus algae sp. nov., isolated from the surface of Kelp.</title>
        <authorList>
            <person name="Sun Y.Y."/>
            <person name="Gong Y."/>
            <person name="Du Z.J."/>
        </authorList>
    </citation>
    <scope>NUCLEOTIDE SEQUENCE</scope>
    <source>
        <strain evidence="2">SDUM040014</strain>
    </source>
</reference>
<proteinExistence type="predicted"/>
<feature type="transmembrane region" description="Helical" evidence="1">
    <location>
        <begin position="78"/>
        <end position="97"/>
    </location>
</feature>
<feature type="transmembrane region" description="Helical" evidence="1">
    <location>
        <begin position="21"/>
        <end position="40"/>
    </location>
</feature>
<evidence type="ECO:0000313" key="2">
    <source>
        <dbReference type="EMBL" id="MDO3383364.1"/>
    </source>
</evidence>
<accession>A0ABT8TIQ2</accession>
<dbReference type="RefSeq" id="WP_302714133.1">
    <property type="nucleotide sequence ID" value="NZ_JAULRT010000060.1"/>
</dbReference>
<comment type="caution">
    <text evidence="2">The sequence shown here is derived from an EMBL/GenBank/DDBJ whole genome shotgun (WGS) entry which is preliminary data.</text>
</comment>
<dbReference type="Pfam" id="PF05656">
    <property type="entry name" value="DUF805"/>
    <property type="match status" value="1"/>
</dbReference>
<dbReference type="Proteomes" id="UP001168380">
    <property type="component" value="Unassembled WGS sequence"/>
</dbReference>
<protein>
    <submittedName>
        <fullName evidence="2">DUF805 domain-containing protein</fullName>
    </submittedName>
</protein>
<gene>
    <name evidence="2" type="ORF">QWI16_14370</name>
</gene>